<proteinExistence type="predicted"/>
<gene>
    <name evidence="1" type="ORF">TNCT_235111</name>
</gene>
<sequence>MGKIITSTRRLLLFEQTPLGFREAFEDLHSFVKGVLELNKQLDIDFVPEPLVLSLDPTIDKGFRIRTELTQAVSNKKQNTSILSSLALETMETMYPKPDWMHIYTDGNLLKYSVSAGAEVYCHLFSFNKTTGKIPTARFLW</sequence>
<dbReference type="EMBL" id="BMAO01029549">
    <property type="protein sequence ID" value="GFR32542.1"/>
    <property type="molecule type" value="Genomic_DNA"/>
</dbReference>
<evidence type="ECO:0000313" key="2">
    <source>
        <dbReference type="Proteomes" id="UP000887116"/>
    </source>
</evidence>
<comment type="caution">
    <text evidence="1">The sequence shown here is derived from an EMBL/GenBank/DDBJ whole genome shotgun (WGS) entry which is preliminary data.</text>
</comment>
<reference evidence="1" key="1">
    <citation type="submission" date="2020-07" db="EMBL/GenBank/DDBJ databases">
        <title>Multicomponent nature underlies the extraordinary mechanical properties of spider dragline silk.</title>
        <authorList>
            <person name="Kono N."/>
            <person name="Nakamura H."/>
            <person name="Mori M."/>
            <person name="Yoshida Y."/>
            <person name="Ohtoshi R."/>
            <person name="Malay A.D."/>
            <person name="Moran D.A.P."/>
            <person name="Tomita M."/>
            <person name="Numata K."/>
            <person name="Arakawa K."/>
        </authorList>
    </citation>
    <scope>NUCLEOTIDE SEQUENCE</scope>
</reference>
<name>A0A8X6M5D5_TRICU</name>
<accession>A0A8X6M5D5</accession>
<dbReference type="OrthoDB" id="6435666at2759"/>
<evidence type="ECO:0000313" key="1">
    <source>
        <dbReference type="EMBL" id="GFR32542.1"/>
    </source>
</evidence>
<protein>
    <submittedName>
        <fullName evidence="1">Uncharacterized protein</fullName>
    </submittedName>
</protein>
<organism evidence="1 2">
    <name type="scientific">Trichonephila clavata</name>
    <name type="common">Joro spider</name>
    <name type="synonym">Nephila clavata</name>
    <dbReference type="NCBI Taxonomy" id="2740835"/>
    <lineage>
        <taxon>Eukaryota</taxon>
        <taxon>Metazoa</taxon>
        <taxon>Ecdysozoa</taxon>
        <taxon>Arthropoda</taxon>
        <taxon>Chelicerata</taxon>
        <taxon>Arachnida</taxon>
        <taxon>Araneae</taxon>
        <taxon>Araneomorphae</taxon>
        <taxon>Entelegynae</taxon>
        <taxon>Araneoidea</taxon>
        <taxon>Nephilidae</taxon>
        <taxon>Trichonephila</taxon>
    </lineage>
</organism>
<dbReference type="AlphaFoldDB" id="A0A8X6M5D5"/>
<keyword evidence="2" id="KW-1185">Reference proteome</keyword>
<dbReference type="Proteomes" id="UP000887116">
    <property type="component" value="Unassembled WGS sequence"/>
</dbReference>